<dbReference type="PROSITE" id="PS51186">
    <property type="entry name" value="GNAT"/>
    <property type="match status" value="1"/>
</dbReference>
<name>A0A0F9HEQ9_9ZZZZ</name>
<dbReference type="GO" id="GO:0016747">
    <property type="term" value="F:acyltransferase activity, transferring groups other than amino-acyl groups"/>
    <property type="evidence" value="ECO:0007669"/>
    <property type="project" value="InterPro"/>
</dbReference>
<feature type="domain" description="N-acetyltransferase" evidence="1">
    <location>
        <begin position="3"/>
        <end position="158"/>
    </location>
</feature>
<accession>A0A0F9HEQ9</accession>
<dbReference type="EMBL" id="LAZR01015345">
    <property type="protein sequence ID" value="KKM13602.1"/>
    <property type="molecule type" value="Genomic_DNA"/>
</dbReference>
<dbReference type="Gene3D" id="3.40.630.30">
    <property type="match status" value="1"/>
</dbReference>
<dbReference type="InterPro" id="IPR016181">
    <property type="entry name" value="Acyl_CoA_acyltransferase"/>
</dbReference>
<dbReference type="PANTHER" id="PTHR43415:SF3">
    <property type="entry name" value="GNAT-FAMILY ACETYLTRANSFERASE"/>
    <property type="match status" value="1"/>
</dbReference>
<dbReference type="SUPFAM" id="SSF55729">
    <property type="entry name" value="Acyl-CoA N-acyltransferases (Nat)"/>
    <property type="match status" value="1"/>
</dbReference>
<sequence>MDIKLRLVRKEDYPLTMAWRSNPDLYQGFYRQDAPLTWEDHIAWHNSRNKDWRNFLAIYDGRTVGVVTIGQLDHWEPEVGIYVGEATLWGKGIGTKMMQKGIEWIQEYSLSHNHIQSVHTTILDSNLASIKLFEKCGFKRVSVARESESWYVRPLRLEGE</sequence>
<reference evidence="2" key="1">
    <citation type="journal article" date="2015" name="Nature">
        <title>Complex archaea that bridge the gap between prokaryotes and eukaryotes.</title>
        <authorList>
            <person name="Spang A."/>
            <person name="Saw J.H."/>
            <person name="Jorgensen S.L."/>
            <person name="Zaremba-Niedzwiedzka K."/>
            <person name="Martijn J."/>
            <person name="Lind A.E."/>
            <person name="van Eijk R."/>
            <person name="Schleper C."/>
            <person name="Guy L."/>
            <person name="Ettema T.J."/>
        </authorList>
    </citation>
    <scope>NUCLEOTIDE SEQUENCE</scope>
</reference>
<proteinExistence type="predicted"/>
<protein>
    <recommendedName>
        <fullName evidence="1">N-acetyltransferase domain-containing protein</fullName>
    </recommendedName>
</protein>
<dbReference type="AlphaFoldDB" id="A0A0F9HEQ9"/>
<dbReference type="InterPro" id="IPR000182">
    <property type="entry name" value="GNAT_dom"/>
</dbReference>
<comment type="caution">
    <text evidence="2">The sequence shown here is derived from an EMBL/GenBank/DDBJ whole genome shotgun (WGS) entry which is preliminary data.</text>
</comment>
<evidence type="ECO:0000313" key="2">
    <source>
        <dbReference type="EMBL" id="KKM13602.1"/>
    </source>
</evidence>
<evidence type="ECO:0000259" key="1">
    <source>
        <dbReference type="PROSITE" id="PS51186"/>
    </source>
</evidence>
<dbReference type="Pfam" id="PF13302">
    <property type="entry name" value="Acetyltransf_3"/>
    <property type="match status" value="1"/>
</dbReference>
<gene>
    <name evidence="2" type="ORF">LCGC14_1714650</name>
</gene>
<organism evidence="2">
    <name type="scientific">marine sediment metagenome</name>
    <dbReference type="NCBI Taxonomy" id="412755"/>
    <lineage>
        <taxon>unclassified sequences</taxon>
        <taxon>metagenomes</taxon>
        <taxon>ecological metagenomes</taxon>
    </lineage>
</organism>
<dbReference type="PANTHER" id="PTHR43415">
    <property type="entry name" value="SPERMIDINE N(1)-ACETYLTRANSFERASE"/>
    <property type="match status" value="1"/>
</dbReference>
<dbReference type="CDD" id="cd04301">
    <property type="entry name" value="NAT_SF"/>
    <property type="match status" value="1"/>
</dbReference>